<dbReference type="AlphaFoldDB" id="A0A0V8QF28"/>
<evidence type="ECO:0000313" key="1">
    <source>
        <dbReference type="EMBL" id="KSV59152.1"/>
    </source>
</evidence>
<organism evidence="1 2">
    <name type="scientific">Acetivibrio ethanolgignens</name>
    <dbReference type="NCBI Taxonomy" id="290052"/>
    <lineage>
        <taxon>Bacteria</taxon>
        <taxon>Bacillati</taxon>
        <taxon>Bacillota</taxon>
        <taxon>Clostridia</taxon>
        <taxon>Eubacteriales</taxon>
        <taxon>Oscillospiraceae</taxon>
        <taxon>Acetivibrio</taxon>
    </lineage>
</organism>
<proteinExistence type="predicted"/>
<protein>
    <submittedName>
        <fullName evidence="1">Uncharacterized protein</fullName>
    </submittedName>
</protein>
<name>A0A0V8QF28_9FIRM</name>
<comment type="caution">
    <text evidence="1">The sequence shown here is derived from an EMBL/GenBank/DDBJ whole genome shotgun (WGS) entry which is preliminary data.</text>
</comment>
<reference evidence="1 2" key="1">
    <citation type="submission" date="2015-11" db="EMBL/GenBank/DDBJ databases">
        <title>Butyribacter intestini gen. nov., sp. nov., a butyric acid-producing bacterium of the family Lachnospiraceae isolated from the human faeces.</title>
        <authorList>
            <person name="Zou Y."/>
            <person name="Xue W."/>
            <person name="Luo G."/>
            <person name="Lv M."/>
        </authorList>
    </citation>
    <scope>NUCLEOTIDE SEQUENCE [LARGE SCALE GENOMIC DNA]</scope>
    <source>
        <strain evidence="1 2">ACET-33324</strain>
    </source>
</reference>
<accession>A0A0V8QF28</accession>
<dbReference type="STRING" id="290052.ASU35_10370"/>
<keyword evidence="2" id="KW-1185">Reference proteome</keyword>
<evidence type="ECO:0000313" key="2">
    <source>
        <dbReference type="Proteomes" id="UP000054874"/>
    </source>
</evidence>
<dbReference type="Proteomes" id="UP000054874">
    <property type="component" value="Unassembled WGS sequence"/>
</dbReference>
<dbReference type="RefSeq" id="WP_058352623.1">
    <property type="nucleotide sequence ID" value="NZ_CABMMD010000152.1"/>
</dbReference>
<sequence>MRGFAYEVDRVPERLGTNLLQYLDDEFECYMARNEEQKSYTIQQFTNALQEYGAEVKADADGSLAILLTDECKERYFDSRFNRLKKKVSTLTLTAFSTQCMDDMASLFNERYGDVVVDAGEILTLDNWIRYAEPDRWYYLGSVACLK</sequence>
<dbReference type="EMBL" id="LNAM01000152">
    <property type="protein sequence ID" value="KSV59152.1"/>
    <property type="molecule type" value="Genomic_DNA"/>
</dbReference>
<gene>
    <name evidence="1" type="ORF">ASU35_10370</name>
</gene>